<dbReference type="SMART" id="SM00387">
    <property type="entry name" value="HATPase_c"/>
    <property type="match status" value="1"/>
</dbReference>
<dbReference type="InterPro" id="IPR003594">
    <property type="entry name" value="HATPase_dom"/>
</dbReference>
<keyword evidence="6 11" id="KW-0418">Kinase</keyword>
<evidence type="ECO:0000256" key="7">
    <source>
        <dbReference type="ARBA" id="ARBA00022840"/>
    </source>
</evidence>
<reference evidence="11" key="2">
    <citation type="submission" date="2016-10" db="EMBL/GenBank/DDBJ databases">
        <authorList>
            <person name="de Groot N.N."/>
        </authorList>
    </citation>
    <scope>NUCLEOTIDE SEQUENCE [LARGE SCALE GENOMIC DNA]</scope>
    <source>
        <strain evidence="11">DSM 12489</strain>
    </source>
</reference>
<evidence type="ECO:0000256" key="6">
    <source>
        <dbReference type="ARBA" id="ARBA00022777"/>
    </source>
</evidence>
<dbReference type="Pfam" id="PF02518">
    <property type="entry name" value="HATPase_c"/>
    <property type="match status" value="1"/>
</dbReference>
<evidence type="ECO:0000256" key="8">
    <source>
        <dbReference type="ARBA" id="ARBA00023012"/>
    </source>
</evidence>
<dbReference type="Gene3D" id="1.10.287.130">
    <property type="match status" value="1"/>
</dbReference>
<dbReference type="SUPFAM" id="SSF47384">
    <property type="entry name" value="Homodimeric domain of signal transducing histidine kinase"/>
    <property type="match status" value="1"/>
</dbReference>
<dbReference type="EMBL" id="FNOJ01000017">
    <property type="protein sequence ID" value="SDW85876.1"/>
    <property type="molecule type" value="Genomic_DNA"/>
</dbReference>
<dbReference type="InterPro" id="IPR003661">
    <property type="entry name" value="HisK_dim/P_dom"/>
</dbReference>
<dbReference type="Pfam" id="PF14417">
    <property type="entry name" value="MEDS"/>
    <property type="match status" value="1"/>
</dbReference>
<feature type="domain" description="Histidine kinase" evidence="9">
    <location>
        <begin position="221"/>
        <end position="433"/>
    </location>
</feature>
<keyword evidence="7" id="KW-0067">ATP-binding</keyword>
<dbReference type="Proteomes" id="UP000182589">
    <property type="component" value="Unassembled WGS sequence"/>
</dbReference>
<dbReference type="InterPro" id="IPR005467">
    <property type="entry name" value="His_kinase_dom"/>
</dbReference>
<sequence>MGVQSTIALTHQLHVENGAHVLYFYMNKDVYIANAIAFIETAMVQQQNVIFIESTSLWSEMSQVLLQRYGRIPDCVSYVDNYGFYGMTDDFHPDHVHRRLNQAVDPYITQDKPVRLWGHVDWTDEVEIEEKLYRYESSCDFTVSELGFLTVCAYDAKQVPASVQIEMMRTHPYLMTDRELIRSDLYEHAGEKQYAYPSLSAQAKLESEMDLYKQKLDFVHVVSHEVRNPLTVIQAYATLLSADEPDPERAKKLRTIVDYTVVIDHEISHIMTTEQMLAAESIWHKRILHPRAVLDEVLHIMGTKARTQNIELVTDIDVAQTVTCLGNRLGYKLIFSNVISNAIKYSDEGGTVRVICRVAEQMLHFDVIDRGVGMTEQQMERLFRKYEKQNEDESGQGIGLFMVKKLVDEFAGDISVQSQLGVGTHVGIRLPVL</sequence>
<evidence type="ECO:0000259" key="9">
    <source>
        <dbReference type="PROSITE" id="PS50109"/>
    </source>
</evidence>
<dbReference type="InterPro" id="IPR036097">
    <property type="entry name" value="HisK_dim/P_sf"/>
</dbReference>
<dbReference type="EC" id="2.7.13.3" evidence="2"/>
<name>A0A1H2WZC5_9BACL</name>
<dbReference type="CDD" id="cd00082">
    <property type="entry name" value="HisKA"/>
    <property type="match status" value="1"/>
</dbReference>
<reference evidence="10" key="3">
    <citation type="submission" date="2023-02" db="EMBL/GenBank/DDBJ databases">
        <title>Proposal of a novel subspecies: Alicyclobacillus hesperidum subspecies aegle.</title>
        <authorList>
            <person name="Goto K."/>
            <person name="Fujii T."/>
            <person name="Yasui K."/>
            <person name="Mochida K."/>
            <person name="Kato-Tanaka Y."/>
            <person name="Morohoshi S."/>
            <person name="An S.Y."/>
            <person name="Kasai H."/>
            <person name="Yokota A."/>
        </authorList>
    </citation>
    <scope>NUCLEOTIDE SEQUENCE</scope>
    <source>
        <strain evidence="10">DSM 12766</strain>
    </source>
</reference>
<dbReference type="Pfam" id="PF00512">
    <property type="entry name" value="HisKA"/>
    <property type="match status" value="1"/>
</dbReference>
<dbReference type="EMBL" id="BSRA01000003">
    <property type="protein sequence ID" value="GLV13003.1"/>
    <property type="molecule type" value="Genomic_DNA"/>
</dbReference>
<accession>A0A1H2WZC5</accession>
<dbReference type="Proteomes" id="UP001157137">
    <property type="component" value="Unassembled WGS sequence"/>
</dbReference>
<keyword evidence="3" id="KW-0597">Phosphoprotein</keyword>
<gene>
    <name evidence="10" type="ORF">Heshes_06870</name>
    <name evidence="11" type="ORF">SAMN04489725_11750</name>
</gene>
<dbReference type="InterPro" id="IPR036890">
    <property type="entry name" value="HATPase_C_sf"/>
</dbReference>
<dbReference type="PROSITE" id="PS50109">
    <property type="entry name" value="HIS_KIN"/>
    <property type="match status" value="1"/>
</dbReference>
<dbReference type="GO" id="GO:0000155">
    <property type="term" value="F:phosphorelay sensor kinase activity"/>
    <property type="evidence" value="ECO:0007669"/>
    <property type="project" value="InterPro"/>
</dbReference>
<dbReference type="GO" id="GO:0005524">
    <property type="term" value="F:ATP binding"/>
    <property type="evidence" value="ECO:0007669"/>
    <property type="project" value="UniProtKB-KW"/>
</dbReference>
<keyword evidence="12" id="KW-1185">Reference proteome</keyword>
<evidence type="ECO:0000313" key="11">
    <source>
        <dbReference type="EMBL" id="SDW85876.1"/>
    </source>
</evidence>
<dbReference type="PANTHER" id="PTHR43711">
    <property type="entry name" value="TWO-COMPONENT HISTIDINE KINASE"/>
    <property type="match status" value="1"/>
</dbReference>
<dbReference type="Gene3D" id="3.30.565.10">
    <property type="entry name" value="Histidine kinase-like ATPase, C-terminal domain"/>
    <property type="match status" value="1"/>
</dbReference>
<evidence type="ECO:0000256" key="2">
    <source>
        <dbReference type="ARBA" id="ARBA00012438"/>
    </source>
</evidence>
<dbReference type="PRINTS" id="PR00344">
    <property type="entry name" value="BCTRLSENSOR"/>
</dbReference>
<evidence type="ECO:0000256" key="1">
    <source>
        <dbReference type="ARBA" id="ARBA00000085"/>
    </source>
</evidence>
<dbReference type="InterPro" id="IPR025847">
    <property type="entry name" value="MEDS_domain"/>
</dbReference>
<evidence type="ECO:0000256" key="3">
    <source>
        <dbReference type="ARBA" id="ARBA00022553"/>
    </source>
</evidence>
<evidence type="ECO:0000256" key="4">
    <source>
        <dbReference type="ARBA" id="ARBA00022679"/>
    </source>
</evidence>
<keyword evidence="4" id="KW-0808">Transferase</keyword>
<keyword evidence="5" id="KW-0547">Nucleotide-binding</keyword>
<reference evidence="12" key="1">
    <citation type="submission" date="2016-10" db="EMBL/GenBank/DDBJ databases">
        <authorList>
            <person name="Varghese N."/>
        </authorList>
    </citation>
    <scope>NUCLEOTIDE SEQUENCE [LARGE SCALE GENOMIC DNA]</scope>
    <source>
        <strain evidence="12">DSM 12489</strain>
    </source>
</reference>
<comment type="catalytic activity">
    <reaction evidence="1">
        <text>ATP + protein L-histidine = ADP + protein N-phospho-L-histidine.</text>
        <dbReference type="EC" id="2.7.13.3"/>
    </reaction>
</comment>
<dbReference type="PANTHER" id="PTHR43711:SF26">
    <property type="entry name" value="SENSOR HISTIDINE KINASE RCSC"/>
    <property type="match status" value="1"/>
</dbReference>
<dbReference type="SMART" id="SM00388">
    <property type="entry name" value="HisKA"/>
    <property type="match status" value="1"/>
</dbReference>
<dbReference type="InterPro" id="IPR004358">
    <property type="entry name" value="Sig_transdc_His_kin-like_C"/>
</dbReference>
<dbReference type="InterPro" id="IPR050736">
    <property type="entry name" value="Sensor_HK_Regulatory"/>
</dbReference>
<organism evidence="11 12">
    <name type="scientific">Alicyclobacillus hesperidum</name>
    <dbReference type="NCBI Taxonomy" id="89784"/>
    <lineage>
        <taxon>Bacteria</taxon>
        <taxon>Bacillati</taxon>
        <taxon>Bacillota</taxon>
        <taxon>Bacilli</taxon>
        <taxon>Bacillales</taxon>
        <taxon>Alicyclobacillaceae</taxon>
        <taxon>Alicyclobacillus</taxon>
    </lineage>
</organism>
<dbReference type="STRING" id="89784.SAMN04489725_11750"/>
<dbReference type="SUPFAM" id="SSF55874">
    <property type="entry name" value="ATPase domain of HSP90 chaperone/DNA topoisomerase II/histidine kinase"/>
    <property type="match status" value="1"/>
</dbReference>
<evidence type="ECO:0000256" key="5">
    <source>
        <dbReference type="ARBA" id="ARBA00022741"/>
    </source>
</evidence>
<protein>
    <recommendedName>
        <fullName evidence="2">histidine kinase</fullName>
        <ecNumber evidence="2">2.7.13.3</ecNumber>
    </recommendedName>
</protein>
<evidence type="ECO:0000313" key="12">
    <source>
        <dbReference type="Proteomes" id="UP000182589"/>
    </source>
</evidence>
<evidence type="ECO:0000313" key="10">
    <source>
        <dbReference type="EMBL" id="GLV13003.1"/>
    </source>
</evidence>
<keyword evidence="8" id="KW-0902">Two-component regulatory system</keyword>
<proteinExistence type="predicted"/>
<dbReference type="AlphaFoldDB" id="A0A1H2WZC5"/>